<organism evidence="3 4">
    <name type="scientific">Curvularia clavata</name>
    <dbReference type="NCBI Taxonomy" id="95742"/>
    <lineage>
        <taxon>Eukaryota</taxon>
        <taxon>Fungi</taxon>
        <taxon>Dikarya</taxon>
        <taxon>Ascomycota</taxon>
        <taxon>Pezizomycotina</taxon>
        <taxon>Dothideomycetes</taxon>
        <taxon>Pleosporomycetidae</taxon>
        <taxon>Pleosporales</taxon>
        <taxon>Pleosporineae</taxon>
        <taxon>Pleosporaceae</taxon>
        <taxon>Curvularia</taxon>
    </lineage>
</organism>
<evidence type="ECO:0000313" key="4">
    <source>
        <dbReference type="Proteomes" id="UP001056012"/>
    </source>
</evidence>
<dbReference type="Proteomes" id="UP001056012">
    <property type="component" value="Chromosome 2"/>
</dbReference>
<feature type="compositionally biased region" description="Low complexity" evidence="1">
    <location>
        <begin position="44"/>
        <end position="53"/>
    </location>
</feature>
<feature type="compositionally biased region" description="Acidic residues" evidence="1">
    <location>
        <begin position="60"/>
        <end position="71"/>
    </location>
</feature>
<evidence type="ECO:0000313" key="3">
    <source>
        <dbReference type="EMBL" id="USP75637.1"/>
    </source>
</evidence>
<reference evidence="3" key="1">
    <citation type="submission" date="2021-12" db="EMBL/GenBank/DDBJ databases">
        <title>Curvularia clavata genome.</title>
        <authorList>
            <person name="Cao Y."/>
        </authorList>
    </citation>
    <scope>NUCLEOTIDE SEQUENCE</scope>
    <source>
        <strain evidence="3">Yc1106</strain>
    </source>
</reference>
<feature type="transmembrane region" description="Helical" evidence="2">
    <location>
        <begin position="210"/>
        <end position="233"/>
    </location>
</feature>
<sequence>MARYQLRRPSPVEIYPRLARRQDGTATTMPLTEEQKEEEEGPESPDSPFSSPSTVGGQSESEDSDSDDEAEPPSPSESSSISQPVQTLGPESASASSLPTSSSSYPSSSESRTSSTSLPSFQFTSSTALVAIPLTTGTTLTTTTSLPAMTSTSVSKSQSDRQKQASPTVSVSLPPPPPPPLSTAEAELSGETGAAEMARKPEPTIMTKQAMIAAIVLGILGALALLIAAVIFIRRRKARSYMDPLLLPDEKFDPSMGQAPRAPETAHTGTASSIFARLQGASNGGGEGHLTRSTNRSNTLFGPGPYSRPETVSTTRNNSQIPPPTPNPFEDPQRNKAYDMLNNRPRSTTLTDRGSWRENPFKNPESDRFDPFGELKEKARKERLRYLQQVKREAELQRQMEQKEAMGLRPDDMPWGHDNGYR</sequence>
<feature type="region of interest" description="Disordered" evidence="1">
    <location>
        <begin position="148"/>
        <end position="194"/>
    </location>
</feature>
<proteinExistence type="predicted"/>
<dbReference type="OrthoDB" id="3798694at2759"/>
<feature type="compositionally biased region" description="Polar residues" evidence="1">
    <location>
        <begin position="310"/>
        <end position="320"/>
    </location>
</feature>
<dbReference type="EMBL" id="CP089275">
    <property type="protein sequence ID" value="USP75637.1"/>
    <property type="molecule type" value="Genomic_DNA"/>
</dbReference>
<dbReference type="AlphaFoldDB" id="A0A9Q9DQI6"/>
<feature type="region of interest" description="Disordered" evidence="1">
    <location>
        <begin position="395"/>
        <end position="422"/>
    </location>
</feature>
<protein>
    <submittedName>
        <fullName evidence="3">Uncharacterized protein</fullName>
    </submittedName>
</protein>
<accession>A0A9Q9DQI6</accession>
<name>A0A9Q9DQI6_CURCL</name>
<feature type="region of interest" description="Disordered" evidence="1">
    <location>
        <begin position="279"/>
        <end position="371"/>
    </location>
</feature>
<feature type="compositionally biased region" description="Low complexity" evidence="1">
    <location>
        <begin position="76"/>
        <end position="120"/>
    </location>
</feature>
<feature type="region of interest" description="Disordered" evidence="1">
    <location>
        <begin position="1"/>
        <end position="120"/>
    </location>
</feature>
<feature type="compositionally biased region" description="Polar residues" evidence="1">
    <location>
        <begin position="291"/>
        <end position="300"/>
    </location>
</feature>
<feature type="compositionally biased region" description="Basic and acidic residues" evidence="1">
    <location>
        <begin position="354"/>
        <end position="371"/>
    </location>
</feature>
<evidence type="ECO:0000256" key="2">
    <source>
        <dbReference type="SAM" id="Phobius"/>
    </source>
</evidence>
<evidence type="ECO:0000256" key="1">
    <source>
        <dbReference type="SAM" id="MobiDB-lite"/>
    </source>
</evidence>
<keyword evidence="2" id="KW-1133">Transmembrane helix</keyword>
<keyword evidence="4" id="KW-1185">Reference proteome</keyword>
<dbReference type="VEuPathDB" id="FungiDB:yc1106_02911"/>
<keyword evidence="2" id="KW-0472">Membrane</keyword>
<gene>
    <name evidence="3" type="ORF">yc1106_02911</name>
</gene>
<keyword evidence="2" id="KW-0812">Transmembrane</keyword>